<dbReference type="Pfam" id="PF00534">
    <property type="entry name" value="Glycos_transf_1"/>
    <property type="match status" value="1"/>
</dbReference>
<dbReference type="InterPro" id="IPR050194">
    <property type="entry name" value="Glycosyltransferase_grp1"/>
</dbReference>
<reference evidence="3" key="1">
    <citation type="submission" date="2020-10" db="EMBL/GenBank/DDBJ databases">
        <title>Genomic Encyclopedia of Type Strains, Phase IV (KMG-IV): sequencing the most valuable type-strain genomes for metagenomic binning, comparative biology and taxonomic classification.</title>
        <authorList>
            <person name="Goeker M."/>
        </authorList>
    </citation>
    <scope>NUCLEOTIDE SEQUENCE</scope>
    <source>
        <strain evidence="3">DSM 13886</strain>
    </source>
</reference>
<dbReference type="Proteomes" id="UP000658225">
    <property type="component" value="Unassembled WGS sequence"/>
</dbReference>
<dbReference type="InterPro" id="IPR001296">
    <property type="entry name" value="Glyco_trans_1"/>
</dbReference>
<dbReference type="InterPro" id="IPR028098">
    <property type="entry name" value="Glyco_trans_4-like_N"/>
</dbReference>
<dbReference type="CDD" id="cd03801">
    <property type="entry name" value="GT4_PimA-like"/>
    <property type="match status" value="1"/>
</dbReference>
<dbReference type="PANTHER" id="PTHR45947:SF14">
    <property type="entry name" value="SLL1723 PROTEIN"/>
    <property type="match status" value="1"/>
</dbReference>
<evidence type="ECO:0000259" key="2">
    <source>
        <dbReference type="Pfam" id="PF13439"/>
    </source>
</evidence>
<dbReference type="EMBL" id="JADBEL010000003">
    <property type="protein sequence ID" value="MBE1553891.1"/>
    <property type="molecule type" value="Genomic_DNA"/>
</dbReference>
<protein>
    <submittedName>
        <fullName evidence="3">Glycosyltransferase involved in cell wall biosynthesis</fullName>
    </submittedName>
</protein>
<proteinExistence type="predicted"/>
<organism evidence="3 4">
    <name type="scientific">Sporosarcina limicola</name>
    <dbReference type="NCBI Taxonomy" id="34101"/>
    <lineage>
        <taxon>Bacteria</taxon>
        <taxon>Bacillati</taxon>
        <taxon>Bacillota</taxon>
        <taxon>Bacilli</taxon>
        <taxon>Bacillales</taxon>
        <taxon>Caryophanaceae</taxon>
        <taxon>Sporosarcina</taxon>
    </lineage>
</organism>
<name>A0A927R2G0_9BACL</name>
<comment type="caution">
    <text evidence="3">The sequence shown here is derived from an EMBL/GenBank/DDBJ whole genome shotgun (WGS) entry which is preliminary data.</text>
</comment>
<dbReference type="RefSeq" id="WP_225941875.1">
    <property type="nucleotide sequence ID" value="NZ_JADBEL010000003.1"/>
</dbReference>
<keyword evidence="4" id="KW-1185">Reference proteome</keyword>
<dbReference type="GO" id="GO:0016757">
    <property type="term" value="F:glycosyltransferase activity"/>
    <property type="evidence" value="ECO:0007669"/>
    <property type="project" value="InterPro"/>
</dbReference>
<sequence>MTAEKMTNLHSLPIPDPYLVSATDQYYGVTSSYEEKQTKKKKKKKSSIDRAKRQKLRILITTYWNYPAVGGLQNYISTLKTGLEKLGHIVDIIAPNQFPKGIDKGLYKKLNKETKQFYINRYGCYSNKIVKENRRLSCYEMMLRNMDLEKYDILHAQDRFTANILGRLNQYYKKPLLFTPHGFMTQRKLDFNLIEQGSVEEAYFLSLDKKAIESSDHIITLCDAFRPMLKKLGAKDNKMTTIYTGIDFKSENKQKPRTKPKDKTVITCISRLRPRKGHKYLFEALALIKPKLKNVDVWIVGDGEMREELESQVQALKLSNVTFLGGRKDIPELLSQSDIFVLPTTSDTLPIAIIEAMFANKAIITSNLGGIPEIIQDDHSGLIAEPRNSQQLAEKLSLLLSDSALRETLAQNARTFAEKNLGSTDMVTKTEEVYLSIKAKEEE</sequence>
<evidence type="ECO:0000259" key="1">
    <source>
        <dbReference type="Pfam" id="PF00534"/>
    </source>
</evidence>
<evidence type="ECO:0000313" key="3">
    <source>
        <dbReference type="EMBL" id="MBE1553891.1"/>
    </source>
</evidence>
<accession>A0A927R2G0</accession>
<dbReference type="Pfam" id="PF13439">
    <property type="entry name" value="Glyco_transf_4"/>
    <property type="match status" value="1"/>
</dbReference>
<dbReference type="PANTHER" id="PTHR45947">
    <property type="entry name" value="SULFOQUINOVOSYL TRANSFERASE SQD2"/>
    <property type="match status" value="1"/>
</dbReference>
<evidence type="ECO:0000313" key="4">
    <source>
        <dbReference type="Proteomes" id="UP000658225"/>
    </source>
</evidence>
<dbReference type="Gene3D" id="3.40.50.2000">
    <property type="entry name" value="Glycogen Phosphorylase B"/>
    <property type="match status" value="2"/>
</dbReference>
<feature type="domain" description="Glycosyltransferase subfamily 4-like N-terminal" evidence="2">
    <location>
        <begin position="69"/>
        <end position="247"/>
    </location>
</feature>
<dbReference type="AlphaFoldDB" id="A0A927R2G0"/>
<gene>
    <name evidence="3" type="ORF">H4683_000965</name>
</gene>
<feature type="domain" description="Glycosyl transferase family 1" evidence="1">
    <location>
        <begin position="251"/>
        <end position="415"/>
    </location>
</feature>
<dbReference type="SUPFAM" id="SSF53756">
    <property type="entry name" value="UDP-Glycosyltransferase/glycogen phosphorylase"/>
    <property type="match status" value="1"/>
</dbReference>